<dbReference type="PaxDb" id="2903-EOD18877"/>
<dbReference type="KEGG" id="ehx:EMIHUDRAFT_209511"/>
<proteinExistence type="predicted"/>
<keyword evidence="3" id="KW-1185">Reference proteome</keyword>
<dbReference type="AlphaFoldDB" id="A0A0D3J5U2"/>
<dbReference type="RefSeq" id="XP_005771306.1">
    <property type="nucleotide sequence ID" value="XM_005771249.1"/>
</dbReference>
<evidence type="ECO:0000313" key="2">
    <source>
        <dbReference type="EnsemblProtists" id="EOD18877"/>
    </source>
</evidence>
<evidence type="ECO:0000256" key="1">
    <source>
        <dbReference type="SAM" id="MobiDB-lite"/>
    </source>
</evidence>
<name>A0A0D3J5U2_EMIH1</name>
<accession>A0A0D3J5U2</accession>
<dbReference type="HOGENOM" id="CLU_204186_0_0_1"/>
<reference evidence="3" key="1">
    <citation type="journal article" date="2013" name="Nature">
        <title>Pan genome of the phytoplankton Emiliania underpins its global distribution.</title>
        <authorList>
            <person name="Read B.A."/>
            <person name="Kegel J."/>
            <person name="Klute M.J."/>
            <person name="Kuo A."/>
            <person name="Lefebvre S.C."/>
            <person name="Maumus F."/>
            <person name="Mayer C."/>
            <person name="Miller J."/>
            <person name="Monier A."/>
            <person name="Salamov A."/>
            <person name="Young J."/>
            <person name="Aguilar M."/>
            <person name="Claverie J.M."/>
            <person name="Frickenhaus S."/>
            <person name="Gonzalez K."/>
            <person name="Herman E.K."/>
            <person name="Lin Y.C."/>
            <person name="Napier J."/>
            <person name="Ogata H."/>
            <person name="Sarno A.F."/>
            <person name="Shmutz J."/>
            <person name="Schroeder D."/>
            <person name="de Vargas C."/>
            <person name="Verret F."/>
            <person name="von Dassow P."/>
            <person name="Valentin K."/>
            <person name="Van de Peer Y."/>
            <person name="Wheeler G."/>
            <person name="Dacks J.B."/>
            <person name="Delwiche C.F."/>
            <person name="Dyhrman S.T."/>
            <person name="Glockner G."/>
            <person name="John U."/>
            <person name="Richards T."/>
            <person name="Worden A.Z."/>
            <person name="Zhang X."/>
            <person name="Grigoriev I.V."/>
            <person name="Allen A.E."/>
            <person name="Bidle K."/>
            <person name="Borodovsky M."/>
            <person name="Bowler C."/>
            <person name="Brownlee C."/>
            <person name="Cock J.M."/>
            <person name="Elias M."/>
            <person name="Gladyshev V.N."/>
            <person name="Groth M."/>
            <person name="Guda C."/>
            <person name="Hadaegh A."/>
            <person name="Iglesias-Rodriguez M.D."/>
            <person name="Jenkins J."/>
            <person name="Jones B.M."/>
            <person name="Lawson T."/>
            <person name="Leese F."/>
            <person name="Lindquist E."/>
            <person name="Lobanov A."/>
            <person name="Lomsadze A."/>
            <person name="Malik S.B."/>
            <person name="Marsh M.E."/>
            <person name="Mackinder L."/>
            <person name="Mock T."/>
            <person name="Mueller-Roeber B."/>
            <person name="Pagarete A."/>
            <person name="Parker M."/>
            <person name="Probert I."/>
            <person name="Quesneville H."/>
            <person name="Raines C."/>
            <person name="Rensing S.A."/>
            <person name="Riano-Pachon D.M."/>
            <person name="Richier S."/>
            <person name="Rokitta S."/>
            <person name="Shiraiwa Y."/>
            <person name="Soanes D.M."/>
            <person name="van der Giezen M."/>
            <person name="Wahlund T.M."/>
            <person name="Williams B."/>
            <person name="Wilson W."/>
            <person name="Wolfe G."/>
            <person name="Wurch L.L."/>
        </authorList>
    </citation>
    <scope>NUCLEOTIDE SEQUENCE</scope>
</reference>
<organism evidence="2 3">
    <name type="scientific">Emiliania huxleyi (strain CCMP1516)</name>
    <dbReference type="NCBI Taxonomy" id="280463"/>
    <lineage>
        <taxon>Eukaryota</taxon>
        <taxon>Haptista</taxon>
        <taxon>Haptophyta</taxon>
        <taxon>Prymnesiophyceae</taxon>
        <taxon>Isochrysidales</taxon>
        <taxon>Noelaerhabdaceae</taxon>
        <taxon>Emiliania</taxon>
    </lineage>
</organism>
<sequence length="69" mass="6927">MLPPPLPSSRAPRPAAPPPGAGDDAAAGLEGLRLARRRCFGVSALAPIENEMFSNVTASECEIGLAAGG</sequence>
<reference evidence="2" key="2">
    <citation type="submission" date="2024-10" db="UniProtKB">
        <authorList>
            <consortium name="EnsemblProtists"/>
        </authorList>
    </citation>
    <scope>IDENTIFICATION</scope>
</reference>
<dbReference type="EnsemblProtists" id="EOD18877">
    <property type="protein sequence ID" value="EOD18877"/>
    <property type="gene ID" value="EMIHUDRAFT_209511"/>
</dbReference>
<protein>
    <submittedName>
        <fullName evidence="2">Uncharacterized protein</fullName>
    </submittedName>
</protein>
<dbReference type="Proteomes" id="UP000013827">
    <property type="component" value="Unassembled WGS sequence"/>
</dbReference>
<evidence type="ECO:0000313" key="3">
    <source>
        <dbReference type="Proteomes" id="UP000013827"/>
    </source>
</evidence>
<dbReference type="GeneID" id="17264424"/>
<feature type="region of interest" description="Disordered" evidence="1">
    <location>
        <begin position="1"/>
        <end position="26"/>
    </location>
</feature>